<evidence type="ECO:0000256" key="1">
    <source>
        <dbReference type="SAM" id="MobiDB-lite"/>
    </source>
</evidence>
<feature type="compositionally biased region" description="Basic residues" evidence="1">
    <location>
        <begin position="129"/>
        <end position="138"/>
    </location>
</feature>
<dbReference type="RefSeq" id="WP_377790426.1">
    <property type="nucleotide sequence ID" value="NZ_JBHLYQ010000153.1"/>
</dbReference>
<reference evidence="2 3" key="1">
    <citation type="submission" date="2024-09" db="EMBL/GenBank/DDBJ databases">
        <authorList>
            <person name="Sun Q."/>
            <person name="Mori K."/>
        </authorList>
    </citation>
    <scope>NUCLEOTIDE SEQUENCE [LARGE SCALE GENOMIC DNA]</scope>
    <source>
        <strain evidence="2 3">JCM 15389</strain>
    </source>
</reference>
<feature type="region of interest" description="Disordered" evidence="1">
    <location>
        <begin position="129"/>
        <end position="149"/>
    </location>
</feature>
<protein>
    <submittedName>
        <fullName evidence="2">Uncharacterized protein</fullName>
    </submittedName>
</protein>
<comment type="caution">
    <text evidence="2">The sequence shown here is derived from an EMBL/GenBank/DDBJ whole genome shotgun (WGS) entry which is preliminary data.</text>
</comment>
<accession>A0ABV6C970</accession>
<evidence type="ECO:0000313" key="3">
    <source>
        <dbReference type="Proteomes" id="UP001589788"/>
    </source>
</evidence>
<name>A0ABV6C970_9ACTN</name>
<evidence type="ECO:0000313" key="2">
    <source>
        <dbReference type="EMBL" id="MFC0082782.1"/>
    </source>
</evidence>
<organism evidence="2 3">
    <name type="scientific">Aciditerrimonas ferrireducens</name>
    <dbReference type="NCBI Taxonomy" id="667306"/>
    <lineage>
        <taxon>Bacteria</taxon>
        <taxon>Bacillati</taxon>
        <taxon>Actinomycetota</taxon>
        <taxon>Acidimicrobiia</taxon>
        <taxon>Acidimicrobiales</taxon>
        <taxon>Acidimicrobiaceae</taxon>
        <taxon>Aciditerrimonas</taxon>
    </lineage>
</organism>
<keyword evidence="3" id="KW-1185">Reference proteome</keyword>
<dbReference type="EMBL" id="JBHLYQ010000153">
    <property type="protein sequence ID" value="MFC0082782.1"/>
    <property type="molecule type" value="Genomic_DNA"/>
</dbReference>
<feature type="compositionally biased region" description="Low complexity" evidence="1">
    <location>
        <begin position="139"/>
        <end position="149"/>
    </location>
</feature>
<proteinExistence type="predicted"/>
<gene>
    <name evidence="2" type="ORF">ACFFRE_11630</name>
</gene>
<sequence length="149" mass="15893">MTRRSDGEEEAMAAEAAQEQAVSTEEPRTEPTGPGYEDLGVPKAQVARWQELGFGPFEAALAHADGFTPASAPGVRHLLAETAERWAAVGLASAEGLAWHRAGFPPAEARRLLDAGVSLEEAWTARTVSRLRRRRPPSARRSAAPPSAA</sequence>
<dbReference type="Proteomes" id="UP001589788">
    <property type="component" value="Unassembled WGS sequence"/>
</dbReference>
<feature type="region of interest" description="Disordered" evidence="1">
    <location>
        <begin position="1"/>
        <end position="39"/>
    </location>
</feature>